<evidence type="ECO:0000256" key="1">
    <source>
        <dbReference type="ARBA" id="ARBA00022722"/>
    </source>
</evidence>
<keyword evidence="7" id="KW-1185">Reference proteome</keyword>
<feature type="compositionally biased region" description="Basic residues" evidence="4">
    <location>
        <begin position="1"/>
        <end position="12"/>
    </location>
</feature>
<dbReference type="OrthoDB" id="448399at2759"/>
<dbReference type="VEuPathDB" id="FungiDB:AMAG_00135"/>
<reference evidence="6 7" key="1">
    <citation type="submission" date="2009-11" db="EMBL/GenBank/DDBJ databases">
        <title>Annotation of Allomyces macrogynus ATCC 38327.</title>
        <authorList>
            <consortium name="The Broad Institute Genome Sequencing Platform"/>
            <person name="Russ C."/>
            <person name="Cuomo C."/>
            <person name="Burger G."/>
            <person name="Gray M.W."/>
            <person name="Holland P.W.H."/>
            <person name="King N."/>
            <person name="Lang F.B.F."/>
            <person name="Roger A.J."/>
            <person name="Ruiz-Trillo I."/>
            <person name="Young S.K."/>
            <person name="Zeng Q."/>
            <person name="Gargeya S."/>
            <person name="Fitzgerald M."/>
            <person name="Haas B."/>
            <person name="Abouelleil A."/>
            <person name="Alvarado L."/>
            <person name="Arachchi H.M."/>
            <person name="Berlin A."/>
            <person name="Chapman S.B."/>
            <person name="Gearin G."/>
            <person name="Goldberg J."/>
            <person name="Griggs A."/>
            <person name="Gujja S."/>
            <person name="Hansen M."/>
            <person name="Heiman D."/>
            <person name="Howarth C."/>
            <person name="Larimer J."/>
            <person name="Lui A."/>
            <person name="MacDonald P.J.P."/>
            <person name="McCowen C."/>
            <person name="Montmayeur A."/>
            <person name="Murphy C."/>
            <person name="Neiman D."/>
            <person name="Pearson M."/>
            <person name="Priest M."/>
            <person name="Roberts A."/>
            <person name="Saif S."/>
            <person name="Shea T."/>
            <person name="Sisk P."/>
            <person name="Stolte C."/>
            <person name="Sykes S."/>
            <person name="Wortman J."/>
            <person name="Nusbaum C."/>
            <person name="Birren B."/>
        </authorList>
    </citation>
    <scope>NUCLEOTIDE SEQUENCE [LARGE SCALE GENOMIC DNA]</scope>
    <source>
        <strain evidence="6 7">ATCC 38327</strain>
    </source>
</reference>
<dbReference type="InterPro" id="IPR012337">
    <property type="entry name" value="RNaseH-like_sf"/>
</dbReference>
<feature type="region of interest" description="Disordered" evidence="4">
    <location>
        <begin position="1"/>
        <end position="82"/>
    </location>
</feature>
<keyword evidence="2" id="KW-0378">Hydrolase</keyword>
<dbReference type="InterPro" id="IPR047201">
    <property type="entry name" value="ERI-1_3'hExo-like"/>
</dbReference>
<dbReference type="PANTHER" id="PTHR23044:SF61">
    <property type="entry name" value="3'-5' EXORIBONUCLEASE 1-RELATED"/>
    <property type="match status" value="1"/>
</dbReference>
<dbReference type="eggNOG" id="KOG0542">
    <property type="taxonomic scope" value="Eukaryota"/>
</dbReference>
<keyword evidence="1" id="KW-0540">Nuclease</keyword>
<feature type="domain" description="Exonuclease" evidence="5">
    <location>
        <begin position="86"/>
        <end position="276"/>
    </location>
</feature>
<protein>
    <recommendedName>
        <fullName evidence="5">Exonuclease domain-containing protein</fullName>
    </recommendedName>
</protein>
<evidence type="ECO:0000256" key="4">
    <source>
        <dbReference type="SAM" id="MobiDB-lite"/>
    </source>
</evidence>
<gene>
    <name evidence="6" type="ORF">AMAG_00135</name>
</gene>
<dbReference type="SMART" id="SM00479">
    <property type="entry name" value="EXOIII"/>
    <property type="match status" value="1"/>
</dbReference>
<proteinExistence type="predicted"/>
<feature type="compositionally biased region" description="Polar residues" evidence="4">
    <location>
        <begin position="29"/>
        <end position="39"/>
    </location>
</feature>
<dbReference type="InterPro" id="IPR013520">
    <property type="entry name" value="Ribonucl_H"/>
</dbReference>
<sequence>MAKARGKKKKTQSGRDGHTQDHQDHEPTTNESSVPTNSVEQHDLAPSAESKDGPASSTDTANPASTPESHSSELSSPKKPAGPRHFLLVIDVEGTCDEHAQFDYFNEIIELPCVLVDGLTGDVIDEFQTYVRPVEQPTLSEYCTRLTGITQSQVVSAPTFPAALWRLEAWLQTHGVLAGFSFTRASENDEDGLIDAVAALSLGEKRKVKTAAGPPDGVSVTVVTDGPWDVRDFIRKSLAIHALPRPWYFRRSIYSASPSTAGSIAVSTIRAISHESSRTWSRSRSVCYARIGD</sequence>
<dbReference type="Proteomes" id="UP000054350">
    <property type="component" value="Unassembled WGS sequence"/>
</dbReference>
<dbReference type="EMBL" id="GG745328">
    <property type="protein sequence ID" value="KNE54133.1"/>
    <property type="molecule type" value="Genomic_DNA"/>
</dbReference>
<evidence type="ECO:0000256" key="3">
    <source>
        <dbReference type="ARBA" id="ARBA00022839"/>
    </source>
</evidence>
<evidence type="ECO:0000256" key="2">
    <source>
        <dbReference type="ARBA" id="ARBA00022801"/>
    </source>
</evidence>
<dbReference type="Pfam" id="PF00929">
    <property type="entry name" value="RNase_T"/>
    <property type="match status" value="1"/>
</dbReference>
<dbReference type="CDD" id="cd06133">
    <property type="entry name" value="ERI-1_3'hExo_like"/>
    <property type="match status" value="1"/>
</dbReference>
<feature type="compositionally biased region" description="Polar residues" evidence="4">
    <location>
        <begin position="55"/>
        <end position="64"/>
    </location>
</feature>
<dbReference type="SUPFAM" id="SSF53098">
    <property type="entry name" value="Ribonuclease H-like"/>
    <property type="match status" value="1"/>
</dbReference>
<feature type="compositionally biased region" description="Low complexity" evidence="4">
    <location>
        <begin position="65"/>
        <end position="79"/>
    </location>
</feature>
<reference evidence="7" key="2">
    <citation type="submission" date="2009-11" db="EMBL/GenBank/DDBJ databases">
        <title>The Genome Sequence of Allomyces macrogynus strain ATCC 38327.</title>
        <authorList>
            <consortium name="The Broad Institute Genome Sequencing Platform"/>
            <person name="Russ C."/>
            <person name="Cuomo C."/>
            <person name="Shea T."/>
            <person name="Young S.K."/>
            <person name="Zeng Q."/>
            <person name="Koehrsen M."/>
            <person name="Haas B."/>
            <person name="Borodovsky M."/>
            <person name="Guigo R."/>
            <person name="Alvarado L."/>
            <person name="Berlin A."/>
            <person name="Borenstein D."/>
            <person name="Chen Z."/>
            <person name="Engels R."/>
            <person name="Freedman E."/>
            <person name="Gellesch M."/>
            <person name="Goldberg J."/>
            <person name="Griggs A."/>
            <person name="Gujja S."/>
            <person name="Heiman D."/>
            <person name="Hepburn T."/>
            <person name="Howarth C."/>
            <person name="Jen D."/>
            <person name="Larson L."/>
            <person name="Lewis B."/>
            <person name="Mehta T."/>
            <person name="Park D."/>
            <person name="Pearson M."/>
            <person name="Roberts A."/>
            <person name="Saif S."/>
            <person name="Shenoy N."/>
            <person name="Sisk P."/>
            <person name="Stolte C."/>
            <person name="Sykes S."/>
            <person name="Walk T."/>
            <person name="White J."/>
            <person name="Yandava C."/>
            <person name="Burger G."/>
            <person name="Gray M.W."/>
            <person name="Holland P.W.H."/>
            <person name="King N."/>
            <person name="Lang F.B.F."/>
            <person name="Roger A.J."/>
            <person name="Ruiz-Trillo I."/>
            <person name="Lander E."/>
            <person name="Nusbaum C."/>
        </authorList>
    </citation>
    <scope>NUCLEOTIDE SEQUENCE [LARGE SCALE GENOMIC DNA]</scope>
    <source>
        <strain evidence="7">ATCC 38327</strain>
    </source>
</reference>
<dbReference type="InterPro" id="IPR036397">
    <property type="entry name" value="RNaseH_sf"/>
</dbReference>
<keyword evidence="3" id="KW-0269">Exonuclease</keyword>
<dbReference type="AlphaFoldDB" id="A0A0L0RV15"/>
<evidence type="ECO:0000259" key="5">
    <source>
        <dbReference type="SMART" id="SM00479"/>
    </source>
</evidence>
<feature type="compositionally biased region" description="Basic and acidic residues" evidence="4">
    <location>
        <begin position="13"/>
        <end position="28"/>
    </location>
</feature>
<name>A0A0L0RV15_ALLM3</name>
<dbReference type="STRING" id="578462.A0A0L0RV15"/>
<accession>A0A0L0RV15</accession>
<dbReference type="PANTHER" id="PTHR23044">
    <property type="entry name" value="3'-5' EXONUCLEASE ERI1-RELATED"/>
    <property type="match status" value="1"/>
</dbReference>
<organism evidence="6 7">
    <name type="scientific">Allomyces macrogynus (strain ATCC 38327)</name>
    <name type="common">Allomyces javanicus var. macrogynus</name>
    <dbReference type="NCBI Taxonomy" id="578462"/>
    <lineage>
        <taxon>Eukaryota</taxon>
        <taxon>Fungi</taxon>
        <taxon>Fungi incertae sedis</taxon>
        <taxon>Blastocladiomycota</taxon>
        <taxon>Blastocladiomycetes</taxon>
        <taxon>Blastocladiales</taxon>
        <taxon>Blastocladiaceae</taxon>
        <taxon>Allomyces</taxon>
    </lineage>
</organism>
<evidence type="ECO:0000313" key="7">
    <source>
        <dbReference type="Proteomes" id="UP000054350"/>
    </source>
</evidence>
<dbReference type="GO" id="GO:0000175">
    <property type="term" value="F:3'-5'-RNA exonuclease activity"/>
    <property type="evidence" value="ECO:0007669"/>
    <property type="project" value="InterPro"/>
</dbReference>
<evidence type="ECO:0000313" key="6">
    <source>
        <dbReference type="EMBL" id="KNE54133.1"/>
    </source>
</evidence>
<dbReference type="Gene3D" id="3.30.420.10">
    <property type="entry name" value="Ribonuclease H-like superfamily/Ribonuclease H"/>
    <property type="match status" value="1"/>
</dbReference>
<dbReference type="GO" id="GO:0003676">
    <property type="term" value="F:nucleic acid binding"/>
    <property type="evidence" value="ECO:0007669"/>
    <property type="project" value="InterPro"/>
</dbReference>
<dbReference type="InterPro" id="IPR051274">
    <property type="entry name" value="3-5_Exoribonuclease"/>
</dbReference>